<evidence type="ECO:0000313" key="2">
    <source>
        <dbReference type="EMBL" id="KAK5692459.1"/>
    </source>
</evidence>
<feature type="compositionally biased region" description="Polar residues" evidence="1">
    <location>
        <begin position="171"/>
        <end position="191"/>
    </location>
</feature>
<protein>
    <submittedName>
        <fullName evidence="2">Uncharacterized protein</fullName>
    </submittedName>
</protein>
<feature type="region of interest" description="Disordered" evidence="1">
    <location>
        <begin position="21"/>
        <end position="198"/>
    </location>
</feature>
<feature type="compositionally biased region" description="Low complexity" evidence="1">
    <location>
        <begin position="97"/>
        <end position="111"/>
    </location>
</feature>
<evidence type="ECO:0000313" key="3">
    <source>
        <dbReference type="Proteomes" id="UP001310594"/>
    </source>
</evidence>
<feature type="compositionally biased region" description="Low complexity" evidence="1">
    <location>
        <begin position="124"/>
        <end position="141"/>
    </location>
</feature>
<name>A0AAN7VZ71_9PEZI</name>
<evidence type="ECO:0000256" key="1">
    <source>
        <dbReference type="SAM" id="MobiDB-lite"/>
    </source>
</evidence>
<gene>
    <name evidence="2" type="ORF">LTR97_010768</name>
</gene>
<dbReference type="AlphaFoldDB" id="A0AAN7VZ71"/>
<organism evidence="2 3">
    <name type="scientific">Elasticomyces elasticus</name>
    <dbReference type="NCBI Taxonomy" id="574655"/>
    <lineage>
        <taxon>Eukaryota</taxon>
        <taxon>Fungi</taxon>
        <taxon>Dikarya</taxon>
        <taxon>Ascomycota</taxon>
        <taxon>Pezizomycotina</taxon>
        <taxon>Dothideomycetes</taxon>
        <taxon>Dothideomycetidae</taxon>
        <taxon>Mycosphaerellales</taxon>
        <taxon>Teratosphaeriaceae</taxon>
        <taxon>Elasticomyces</taxon>
    </lineage>
</organism>
<dbReference type="Proteomes" id="UP001310594">
    <property type="component" value="Unassembled WGS sequence"/>
</dbReference>
<reference evidence="2" key="1">
    <citation type="submission" date="2023-08" db="EMBL/GenBank/DDBJ databases">
        <title>Black Yeasts Isolated from many extreme environments.</title>
        <authorList>
            <person name="Coleine C."/>
            <person name="Stajich J.E."/>
            <person name="Selbmann L."/>
        </authorList>
    </citation>
    <scope>NUCLEOTIDE SEQUENCE</scope>
    <source>
        <strain evidence="2">CCFEE 5810</strain>
    </source>
</reference>
<feature type="compositionally biased region" description="Polar residues" evidence="1">
    <location>
        <begin position="142"/>
        <end position="162"/>
    </location>
</feature>
<comment type="caution">
    <text evidence="2">The sequence shown here is derived from an EMBL/GenBank/DDBJ whole genome shotgun (WGS) entry which is preliminary data.</text>
</comment>
<dbReference type="EMBL" id="JAVRQU010000019">
    <property type="protein sequence ID" value="KAK5692459.1"/>
    <property type="molecule type" value="Genomic_DNA"/>
</dbReference>
<accession>A0AAN7VZ71</accession>
<sequence length="297" mass="32573">MAGSRVNRFTLSVKPVEYSLTAGTNIPAPLDSPPRSPAGSIARPPTSGGGPLTSHPTTPEDHYMPGAFPPTPEPEQDDSRKMPPPPFTKPRQDSFRTPMSPVSTNPTTSSPDQPQRRPSGMRKLLSLRSLRSSFNNSSTSLQIPPQTSSGGESHYNQEQQYNSRKRAKSPSIASTTASYSYQPSLASQKPTLRSRKSGSWFRRKSGMFMPTNEGFLDSVEENQRPDTRDSKRLKEEPAPLLPEVGTLRGGRLGGGEIGWDERCPATSVALMRQIVTAKIPAVRREIQRLCEPAFDVE</sequence>
<proteinExistence type="predicted"/>